<name>B2IUW0_NOSP7</name>
<dbReference type="Pfam" id="PF12167">
    <property type="entry name" value="Arm-DNA-bind_2"/>
    <property type="match status" value="1"/>
</dbReference>
<dbReference type="AlphaFoldDB" id="B2IUW0"/>
<organism evidence="5 6">
    <name type="scientific">Nostoc punctiforme (strain ATCC 29133 / PCC 73102)</name>
    <dbReference type="NCBI Taxonomy" id="63737"/>
    <lineage>
        <taxon>Bacteria</taxon>
        <taxon>Bacillati</taxon>
        <taxon>Cyanobacteriota</taxon>
        <taxon>Cyanophyceae</taxon>
        <taxon>Nostocales</taxon>
        <taxon>Nostocaceae</taxon>
        <taxon>Nostoc</taxon>
    </lineage>
</organism>
<evidence type="ECO:0000256" key="3">
    <source>
        <dbReference type="ARBA" id="ARBA00023172"/>
    </source>
</evidence>
<accession>B2IUW0</accession>
<proteinExistence type="inferred from homology"/>
<dbReference type="eggNOG" id="COG0582">
    <property type="taxonomic scope" value="Bacteria"/>
</dbReference>
<dbReference type="PANTHER" id="PTHR30349">
    <property type="entry name" value="PHAGE INTEGRASE-RELATED"/>
    <property type="match status" value="1"/>
</dbReference>
<evidence type="ECO:0000256" key="2">
    <source>
        <dbReference type="ARBA" id="ARBA00023125"/>
    </source>
</evidence>
<dbReference type="EMBL" id="CP001037">
    <property type="protein sequence ID" value="ACC84353.1"/>
    <property type="molecule type" value="Genomic_DNA"/>
</dbReference>
<dbReference type="PANTHER" id="PTHR30349:SF41">
    <property type="entry name" value="INTEGRASE_RECOMBINASE PROTEIN MJ0367-RELATED"/>
    <property type="match status" value="1"/>
</dbReference>
<dbReference type="InterPro" id="IPR013762">
    <property type="entry name" value="Integrase-like_cat_sf"/>
</dbReference>
<keyword evidence="6" id="KW-1185">Reference proteome</keyword>
<comment type="similarity">
    <text evidence="1">Belongs to the 'phage' integrase family.</text>
</comment>
<protein>
    <submittedName>
        <fullName evidence="5">Phage integrase family protein</fullName>
    </submittedName>
</protein>
<dbReference type="PROSITE" id="PS51898">
    <property type="entry name" value="TYR_RECOMBINASE"/>
    <property type="match status" value="1"/>
</dbReference>
<reference evidence="5 6" key="2">
    <citation type="journal article" date="2013" name="Plant Physiol.">
        <title>A Nostoc punctiforme Sugar Transporter Necessary to Establish a Cyanobacterium-Plant Symbiosis.</title>
        <authorList>
            <person name="Ekman M."/>
            <person name="Picossi S."/>
            <person name="Campbell E.L."/>
            <person name="Meeks J.C."/>
            <person name="Flores E."/>
        </authorList>
    </citation>
    <scope>NUCLEOTIDE SEQUENCE [LARGE SCALE GENOMIC DNA]</scope>
    <source>
        <strain evidence="6">ATCC 29133 / PCC 73102</strain>
    </source>
</reference>
<dbReference type="GO" id="GO:0003677">
    <property type="term" value="F:DNA binding"/>
    <property type="evidence" value="ECO:0007669"/>
    <property type="project" value="UniProtKB-KW"/>
</dbReference>
<evidence type="ECO:0000256" key="1">
    <source>
        <dbReference type="ARBA" id="ARBA00008857"/>
    </source>
</evidence>
<gene>
    <name evidence="5" type="ordered locus">Npun_F6064</name>
</gene>
<dbReference type="InterPro" id="IPR022000">
    <property type="entry name" value="Min27-like_integrase_DNA_bind"/>
</dbReference>
<dbReference type="STRING" id="63737.Npun_F6064"/>
<sequence>MAELCKNYATQSMYEAGKSSSRVPKIKPRNNNGGIIIRFQYQGKQYTLSPGGRHDDKLAIANAERVASQIKTDILAGYFDYTLEKYQPRVKQADNVVSINQQIVFNLKDLWEQYKVAKQARLAETTKKSIWRDVDRMLGKLMANDLLPENACLLVGRLLGFYSASTLERLLIEIEACSNWAFENHLTHTHIWRRLRKQLPERPKSERSKKAYSRKEVDYIIQAFGGDWYCNLNSAFKDSYYADFIEFLYLTGCRPEDAIALTWDCVKDNVIVFDKAYSKGILKSTKNNKARLFPITPQIRQLLDRRAIYVSTLLNKLVFPSQKGNRINLKDFTQRYTKRIIENLVSEGKVKQYLPTYNLRNTSITHYLRQGVDIATVAALMETSEEMINQHYWSPDEDIINNNVQLPEI</sequence>
<dbReference type="GO" id="GO:0015074">
    <property type="term" value="P:DNA integration"/>
    <property type="evidence" value="ECO:0007669"/>
    <property type="project" value="InterPro"/>
</dbReference>
<dbReference type="Gene3D" id="1.10.443.10">
    <property type="entry name" value="Intergrase catalytic core"/>
    <property type="match status" value="1"/>
</dbReference>
<dbReference type="RefSeq" id="WP_012412294.1">
    <property type="nucleotide sequence ID" value="NC_010628.1"/>
</dbReference>
<dbReference type="Proteomes" id="UP000001191">
    <property type="component" value="Chromosome"/>
</dbReference>
<feature type="domain" description="Tyr recombinase" evidence="4">
    <location>
        <begin position="207"/>
        <end position="405"/>
    </location>
</feature>
<dbReference type="PhylomeDB" id="B2IUW0"/>
<keyword evidence="3" id="KW-0233">DNA recombination</keyword>
<dbReference type="InterPro" id="IPR002104">
    <property type="entry name" value="Integrase_catalytic"/>
</dbReference>
<dbReference type="GO" id="GO:0006310">
    <property type="term" value="P:DNA recombination"/>
    <property type="evidence" value="ECO:0007669"/>
    <property type="project" value="UniProtKB-KW"/>
</dbReference>
<evidence type="ECO:0000313" key="6">
    <source>
        <dbReference type="Proteomes" id="UP000001191"/>
    </source>
</evidence>
<dbReference type="HOGENOM" id="CLU_027562_8_0_3"/>
<dbReference type="SUPFAM" id="SSF56349">
    <property type="entry name" value="DNA breaking-rejoining enzymes"/>
    <property type="match status" value="1"/>
</dbReference>
<evidence type="ECO:0000259" key="4">
    <source>
        <dbReference type="PROSITE" id="PS51898"/>
    </source>
</evidence>
<dbReference type="InterPro" id="IPR011010">
    <property type="entry name" value="DNA_brk_join_enz"/>
</dbReference>
<reference evidence="6" key="1">
    <citation type="submission" date="2008-04" db="EMBL/GenBank/DDBJ databases">
        <title>Complete sequence of chromosome of Nostoc punctiforme ATCC 29133.</title>
        <authorList>
            <consortium name="US DOE Joint Genome Institute"/>
            <person name="Copeland A."/>
            <person name="Lucas S."/>
            <person name="Lapidus A."/>
            <person name="Glavina del Rio T."/>
            <person name="Dalin E."/>
            <person name="Tice H."/>
            <person name="Pitluck S."/>
            <person name="Chain P."/>
            <person name="Malfatti S."/>
            <person name="Shin M."/>
            <person name="Vergez L."/>
            <person name="Schmutz J."/>
            <person name="Larimer F."/>
            <person name="Land M."/>
            <person name="Hauser L."/>
            <person name="Kyrpides N."/>
            <person name="Kim E."/>
            <person name="Meeks J.C."/>
            <person name="Elhai J."/>
            <person name="Campbell E.L."/>
            <person name="Thiel T."/>
            <person name="Longmire J."/>
            <person name="Potts M."/>
            <person name="Atlas R."/>
        </authorList>
    </citation>
    <scope>NUCLEOTIDE SEQUENCE [LARGE SCALE GENOMIC DNA]</scope>
    <source>
        <strain evidence="6">ATCC 29133 / PCC 73102</strain>
    </source>
</reference>
<dbReference type="EnsemblBacteria" id="ACC84353">
    <property type="protein sequence ID" value="ACC84353"/>
    <property type="gene ID" value="Npun_F6064"/>
</dbReference>
<evidence type="ECO:0000313" key="5">
    <source>
        <dbReference type="EMBL" id="ACC84353.1"/>
    </source>
</evidence>
<dbReference type="KEGG" id="npu:Npun_F6064"/>
<keyword evidence="2" id="KW-0238">DNA-binding</keyword>
<dbReference type="Pfam" id="PF00589">
    <property type="entry name" value="Phage_integrase"/>
    <property type="match status" value="1"/>
</dbReference>
<dbReference type="InterPro" id="IPR050090">
    <property type="entry name" value="Tyrosine_recombinase_XerCD"/>
</dbReference>